<accession>S3NNX7</accession>
<dbReference type="RefSeq" id="WP_016654590.1">
    <property type="nucleotide sequence ID" value="NZ_KE340348.1"/>
</dbReference>
<reference evidence="2 3" key="1">
    <citation type="submission" date="2013-06" db="EMBL/GenBank/DDBJ databases">
        <title>The Genome Sequence of Acinetobacter rudis CIP 110305.</title>
        <authorList>
            <consortium name="The Broad Institute Genome Sequencing Platform"/>
            <consortium name="The Broad Institute Genome Sequencing Center for Infectious Disease"/>
            <person name="Cerqueira G."/>
            <person name="Feldgarden M."/>
            <person name="Courvalin P."/>
            <person name="Perichon B."/>
            <person name="Grillot-Courvalin C."/>
            <person name="Clermont D."/>
            <person name="Rocha E."/>
            <person name="Yoon E.-J."/>
            <person name="Nemec A."/>
            <person name="Young S.K."/>
            <person name="Zeng Q."/>
            <person name="Gargeya S."/>
            <person name="Fitzgerald M."/>
            <person name="Abouelleil A."/>
            <person name="Alvarado L."/>
            <person name="Berlin A.M."/>
            <person name="Chapman S.B."/>
            <person name="Dewar J."/>
            <person name="Goldberg J."/>
            <person name="Griggs A."/>
            <person name="Gujja S."/>
            <person name="Hansen M."/>
            <person name="Howarth C."/>
            <person name="Imamovic A."/>
            <person name="Larimer J."/>
            <person name="McCowan C."/>
            <person name="Murphy C."/>
            <person name="Pearson M."/>
            <person name="Priest M."/>
            <person name="Roberts A."/>
            <person name="Saif S."/>
            <person name="Shea T."/>
            <person name="Sykes S."/>
            <person name="Wortman J."/>
            <person name="Nusbaum C."/>
            <person name="Birren B."/>
        </authorList>
    </citation>
    <scope>NUCLEOTIDE SEQUENCE [LARGE SCALE GENOMIC DNA]</scope>
    <source>
        <strain evidence="2 3">CIP 110305</strain>
    </source>
</reference>
<evidence type="ECO:0000313" key="2">
    <source>
        <dbReference type="EMBL" id="EPF81805.1"/>
    </source>
</evidence>
<dbReference type="HOGENOM" id="CLU_205009_0_0_6"/>
<evidence type="ECO:0000313" key="3">
    <source>
        <dbReference type="Proteomes" id="UP000014568"/>
    </source>
</evidence>
<feature type="transmembrane region" description="Helical" evidence="1">
    <location>
        <begin position="44"/>
        <end position="65"/>
    </location>
</feature>
<keyword evidence="1" id="KW-0812">Transmembrane</keyword>
<protein>
    <submittedName>
        <fullName evidence="2">Uncharacterized protein</fullName>
    </submittedName>
</protein>
<dbReference type="EMBL" id="ATGI01000001">
    <property type="protein sequence ID" value="EPF81805.1"/>
    <property type="molecule type" value="Genomic_DNA"/>
</dbReference>
<gene>
    <name evidence="2" type="ORF">F945_00140</name>
</gene>
<dbReference type="AlphaFoldDB" id="S3NNX7"/>
<keyword evidence="1" id="KW-1133">Transmembrane helix</keyword>
<dbReference type="OrthoDB" id="6713617at2"/>
<comment type="caution">
    <text evidence="2">The sequence shown here is derived from an EMBL/GenBank/DDBJ whole genome shotgun (WGS) entry which is preliminary data.</text>
</comment>
<keyword evidence="1" id="KW-0472">Membrane</keyword>
<evidence type="ECO:0000256" key="1">
    <source>
        <dbReference type="SAM" id="Phobius"/>
    </source>
</evidence>
<name>S3NNX7_9GAMM</name>
<feature type="transmembrane region" description="Helical" evidence="1">
    <location>
        <begin position="12"/>
        <end position="32"/>
    </location>
</feature>
<organism evidence="2 3">
    <name type="scientific">Acinetobacter rudis CIP 110305</name>
    <dbReference type="NCBI Taxonomy" id="421052"/>
    <lineage>
        <taxon>Bacteria</taxon>
        <taxon>Pseudomonadati</taxon>
        <taxon>Pseudomonadota</taxon>
        <taxon>Gammaproteobacteria</taxon>
        <taxon>Moraxellales</taxon>
        <taxon>Moraxellaceae</taxon>
        <taxon>Acinetobacter</taxon>
    </lineage>
</organism>
<sequence>MLSSANIEHGINLALIMLASIVLLIIAGLLELTKKKNASNQHGIRSTIVSILLLVGLCGLGYTLLSD</sequence>
<proteinExistence type="predicted"/>
<dbReference type="Proteomes" id="UP000014568">
    <property type="component" value="Unassembled WGS sequence"/>
</dbReference>
<dbReference type="PATRIC" id="fig|421052.3.peg.139"/>
<keyword evidence="3" id="KW-1185">Reference proteome</keyword>